<protein>
    <submittedName>
        <fullName evidence="1">Uncharacterized protein</fullName>
    </submittedName>
</protein>
<proteinExistence type="predicted"/>
<gene>
    <name evidence="1" type="ORF">RFI_14970</name>
</gene>
<keyword evidence="2" id="KW-1185">Reference proteome</keyword>
<name>X6N8Z3_RETFI</name>
<dbReference type="AlphaFoldDB" id="X6N8Z3"/>
<sequence length="228" mass="27045">MPRERKCDDGSYTPYEAVESQAIESSKIGSPVLFCFFLEGKKYGRWQLAICLIEFFFYTDRSLLGTTPFPKQVTVQGHRPIRPHKNNDQFVDKYQSLELVFVNDNGMKYYLNHSMLLNTNLLIFLQNGYNKSKEAYSFENYRSNFIKQNKKKWQNSKIIVLEHDKFSTMHVALRENKFVSKRKKRKTTTAQKKVNKPKTIVYFFFFILERGEKQPLLPTKSNYLYNSH</sequence>
<evidence type="ECO:0000313" key="1">
    <source>
        <dbReference type="EMBL" id="ETO22229.1"/>
    </source>
</evidence>
<dbReference type="Proteomes" id="UP000023152">
    <property type="component" value="Unassembled WGS sequence"/>
</dbReference>
<comment type="caution">
    <text evidence="1">The sequence shown here is derived from an EMBL/GenBank/DDBJ whole genome shotgun (WGS) entry which is preliminary data.</text>
</comment>
<organism evidence="1 2">
    <name type="scientific">Reticulomyxa filosa</name>
    <dbReference type="NCBI Taxonomy" id="46433"/>
    <lineage>
        <taxon>Eukaryota</taxon>
        <taxon>Sar</taxon>
        <taxon>Rhizaria</taxon>
        <taxon>Retaria</taxon>
        <taxon>Foraminifera</taxon>
        <taxon>Monothalamids</taxon>
        <taxon>Reticulomyxidae</taxon>
        <taxon>Reticulomyxa</taxon>
    </lineage>
</organism>
<reference evidence="1 2" key="1">
    <citation type="journal article" date="2013" name="Curr. Biol.">
        <title>The Genome of the Foraminiferan Reticulomyxa filosa.</title>
        <authorList>
            <person name="Glockner G."/>
            <person name="Hulsmann N."/>
            <person name="Schleicher M."/>
            <person name="Noegel A.A."/>
            <person name="Eichinger L."/>
            <person name="Gallinger C."/>
            <person name="Pawlowski J."/>
            <person name="Sierra R."/>
            <person name="Euteneuer U."/>
            <person name="Pillet L."/>
            <person name="Moustafa A."/>
            <person name="Platzer M."/>
            <person name="Groth M."/>
            <person name="Szafranski K."/>
            <person name="Schliwa M."/>
        </authorList>
    </citation>
    <scope>NUCLEOTIDE SEQUENCE [LARGE SCALE GENOMIC DNA]</scope>
</reference>
<evidence type="ECO:0000313" key="2">
    <source>
        <dbReference type="Proteomes" id="UP000023152"/>
    </source>
</evidence>
<dbReference type="EMBL" id="ASPP01010911">
    <property type="protein sequence ID" value="ETO22229.1"/>
    <property type="molecule type" value="Genomic_DNA"/>
</dbReference>
<accession>X6N8Z3</accession>